<evidence type="ECO:0000313" key="4">
    <source>
        <dbReference type="Proteomes" id="UP001066276"/>
    </source>
</evidence>
<dbReference type="PANTHER" id="PTHR37984">
    <property type="entry name" value="PROTEIN CBG26694"/>
    <property type="match status" value="1"/>
</dbReference>
<keyword evidence="4" id="KW-1185">Reference proteome</keyword>
<feature type="region of interest" description="Disordered" evidence="1">
    <location>
        <begin position="13"/>
        <end position="39"/>
    </location>
</feature>
<dbReference type="GO" id="GO:0015074">
    <property type="term" value="P:DNA integration"/>
    <property type="evidence" value="ECO:0007669"/>
    <property type="project" value="InterPro"/>
</dbReference>
<dbReference type="InterPro" id="IPR036397">
    <property type="entry name" value="RNaseH_sf"/>
</dbReference>
<dbReference type="InterPro" id="IPR012337">
    <property type="entry name" value="RNaseH-like_sf"/>
</dbReference>
<protein>
    <recommendedName>
        <fullName evidence="2">Integrase catalytic domain-containing protein</fullName>
    </recommendedName>
</protein>
<dbReference type="Gene3D" id="3.30.420.10">
    <property type="entry name" value="Ribonuclease H-like superfamily/Ribonuclease H"/>
    <property type="match status" value="1"/>
</dbReference>
<evidence type="ECO:0000313" key="3">
    <source>
        <dbReference type="EMBL" id="KAJ1128856.1"/>
    </source>
</evidence>
<gene>
    <name evidence="3" type="ORF">NDU88_007228</name>
</gene>
<dbReference type="EMBL" id="JANPWB010000011">
    <property type="protein sequence ID" value="KAJ1128856.1"/>
    <property type="molecule type" value="Genomic_DNA"/>
</dbReference>
<dbReference type="PANTHER" id="PTHR37984:SF15">
    <property type="entry name" value="INTEGRASE CATALYTIC DOMAIN-CONTAINING PROTEIN"/>
    <property type="match status" value="1"/>
</dbReference>
<dbReference type="AlphaFoldDB" id="A0AAV7PKN1"/>
<dbReference type="SUPFAM" id="SSF53098">
    <property type="entry name" value="Ribonuclease H-like"/>
    <property type="match status" value="1"/>
</dbReference>
<evidence type="ECO:0000256" key="1">
    <source>
        <dbReference type="SAM" id="MobiDB-lite"/>
    </source>
</evidence>
<dbReference type="InterPro" id="IPR001584">
    <property type="entry name" value="Integrase_cat-core"/>
</dbReference>
<comment type="caution">
    <text evidence="3">The sequence shown here is derived from an EMBL/GenBank/DDBJ whole genome shotgun (WGS) entry which is preliminary data.</text>
</comment>
<accession>A0AAV7PKN1</accession>
<dbReference type="FunFam" id="3.30.420.10:FF:000032">
    <property type="entry name" value="Retrovirus-related Pol polyprotein from transposon 297-like Protein"/>
    <property type="match status" value="1"/>
</dbReference>
<evidence type="ECO:0000259" key="2">
    <source>
        <dbReference type="PROSITE" id="PS50994"/>
    </source>
</evidence>
<dbReference type="InterPro" id="IPR050951">
    <property type="entry name" value="Retrovirus_Pol_polyprotein"/>
</dbReference>
<feature type="region of interest" description="Disordered" evidence="1">
    <location>
        <begin position="58"/>
        <end position="82"/>
    </location>
</feature>
<reference evidence="3" key="1">
    <citation type="journal article" date="2022" name="bioRxiv">
        <title>Sequencing and chromosome-scale assembly of the giantPleurodeles waltlgenome.</title>
        <authorList>
            <person name="Brown T."/>
            <person name="Elewa A."/>
            <person name="Iarovenko S."/>
            <person name="Subramanian E."/>
            <person name="Araus A.J."/>
            <person name="Petzold A."/>
            <person name="Susuki M."/>
            <person name="Suzuki K.-i.T."/>
            <person name="Hayashi T."/>
            <person name="Toyoda A."/>
            <person name="Oliveira C."/>
            <person name="Osipova E."/>
            <person name="Leigh N.D."/>
            <person name="Simon A."/>
            <person name="Yun M.H."/>
        </authorList>
    </citation>
    <scope>NUCLEOTIDE SEQUENCE</scope>
    <source>
        <strain evidence="3">20211129_DDA</strain>
        <tissue evidence="3">Liver</tissue>
    </source>
</reference>
<organism evidence="3 4">
    <name type="scientific">Pleurodeles waltl</name>
    <name type="common">Iberian ribbed newt</name>
    <dbReference type="NCBI Taxonomy" id="8319"/>
    <lineage>
        <taxon>Eukaryota</taxon>
        <taxon>Metazoa</taxon>
        <taxon>Chordata</taxon>
        <taxon>Craniata</taxon>
        <taxon>Vertebrata</taxon>
        <taxon>Euteleostomi</taxon>
        <taxon>Amphibia</taxon>
        <taxon>Batrachia</taxon>
        <taxon>Caudata</taxon>
        <taxon>Salamandroidea</taxon>
        <taxon>Salamandridae</taxon>
        <taxon>Pleurodelinae</taxon>
        <taxon>Pleurodeles</taxon>
    </lineage>
</organism>
<feature type="domain" description="Integrase catalytic" evidence="2">
    <location>
        <begin position="166"/>
        <end position="321"/>
    </location>
</feature>
<dbReference type="GO" id="GO:0003676">
    <property type="term" value="F:nucleic acid binding"/>
    <property type="evidence" value="ECO:0007669"/>
    <property type="project" value="InterPro"/>
</dbReference>
<dbReference type="Proteomes" id="UP001066276">
    <property type="component" value="Chromosome 7"/>
</dbReference>
<proteinExistence type="predicted"/>
<dbReference type="PROSITE" id="PS50994">
    <property type="entry name" value="INTEGRASE"/>
    <property type="match status" value="1"/>
</dbReference>
<sequence length="577" mass="63779">MLVYERSRDLFSAAGRQGGGSSGKPPLGQGRGTPGGHFSSESPVLQVLGAAGAGSLPGVGTLGSKSRGQGKPRDSLCRRRCGGSGGTGFGTHSIRVVLGSLLRRRISTSRVGVAGCSVASLTLLAGSLQGSLKLLETKLQLFLEQVRCPREFLVFSKQGQSSEDVEVAGPFGRRRWSRIFGRQETGRFILVVVDHATRYPEAIPLRTTPAPAVAKALLGIFSRVGFPKEVVSDRGSNFMSAYLKAMWKECGVTYKFTTPYHPQTNGLVERFNKTLKGMIMGLPEKLRRRWDILLPCLNFAYREVPQKGVGFSPFELLFGHPVRDPLTLVKEGWEQPLKAPKQDIVDYVLGLRSRMAEYMKKASKNLQASQELLKQWHDQKAVLAQYQPGQKVRVLEPVAPRALQDKWSGPHTIVEKKGRVTYLVDLGTARSPLRMLHVNRLKPYYDRADLTLLMATDEGQEEESDPLPDLFSSTEQDALVEGVVLADCLTAEQRNHCINLLGQFSELFSTVPGTLDWKSIVVALLVCVFPAEFPYHDFYVLWGTLVHFALTFQGLGVGYFSNPYYFLIVPATLYKVA</sequence>
<name>A0AAV7PKN1_PLEWA</name>
<dbReference type="Pfam" id="PF00665">
    <property type="entry name" value="rve"/>
    <property type="match status" value="1"/>
</dbReference>